<dbReference type="EMBL" id="QPFP01000005">
    <property type="protein sequence ID" value="TEB36979.1"/>
    <property type="molecule type" value="Genomic_DNA"/>
</dbReference>
<evidence type="ECO:0000313" key="2">
    <source>
        <dbReference type="Proteomes" id="UP000298030"/>
    </source>
</evidence>
<organism evidence="1 2">
    <name type="scientific">Coprinellus micaceus</name>
    <name type="common">Glistening ink-cap mushroom</name>
    <name type="synonym">Coprinus micaceus</name>
    <dbReference type="NCBI Taxonomy" id="71717"/>
    <lineage>
        <taxon>Eukaryota</taxon>
        <taxon>Fungi</taxon>
        <taxon>Dikarya</taxon>
        <taxon>Basidiomycota</taxon>
        <taxon>Agaricomycotina</taxon>
        <taxon>Agaricomycetes</taxon>
        <taxon>Agaricomycetidae</taxon>
        <taxon>Agaricales</taxon>
        <taxon>Agaricineae</taxon>
        <taxon>Psathyrellaceae</taxon>
        <taxon>Coprinellus</taxon>
    </lineage>
</organism>
<gene>
    <name evidence="1" type="ORF">FA13DRAFT_1706154</name>
</gene>
<sequence length="582" mass="64891">MATNFLDELAALGAFLAFGTFLMKTRFNLGTQMQGFPRPKIEGIPRWLPTAIRFQSIGFSPTLCYYPDKVQFLNAGGLGSYHSTVEYLRLPAPTLQRTTKQSHVFQAVQWCILRQEAKCSTMIAITGVSLDGSGEGRQRTSTTPLREQEGKGGIATIAGVRRQEAEKNKQYLTARRLRTWHICVATNTSRQGRPEFPKGYFSHLRAFSFLDYSSQARRTTIRHSSERWDGKGSMGGGTKAVEGGAGIGYSHSLRCQETCTASSARDVEGRAMSSAQSKRLLAVRKDELQRELINRRIPTYTTLSTTPFSSHFLVSRSPRNRGYDALLAKDNRRGWCHGPRIVVVVGSLVTGRIWAIFAAASHPMVLTSSSMVVLLFLCDNLTAVDEPGRDLVLNSEAHKVDRSDPFVCRDAPDCTHTKLPDPEQIMLGEILRVEELAKELGWERAARVAEAGRTVSELSKQQRFQLPKEALVQPRCYKCCSRVGRERMTVMKTIDPLLSSSASTHTSRSNVENVIFLNWVSTKPNDWWQPNESGTKQTCRHHPPAAGFEAVISDHVHDIPVDERLVKAVVAATFAAELKEYE</sequence>
<evidence type="ECO:0000313" key="1">
    <source>
        <dbReference type="EMBL" id="TEB36979.1"/>
    </source>
</evidence>
<reference evidence="1 2" key="1">
    <citation type="journal article" date="2019" name="Nat. Ecol. Evol.">
        <title>Megaphylogeny resolves global patterns of mushroom evolution.</title>
        <authorList>
            <person name="Varga T."/>
            <person name="Krizsan K."/>
            <person name="Foldi C."/>
            <person name="Dima B."/>
            <person name="Sanchez-Garcia M."/>
            <person name="Sanchez-Ramirez S."/>
            <person name="Szollosi G.J."/>
            <person name="Szarkandi J.G."/>
            <person name="Papp V."/>
            <person name="Albert L."/>
            <person name="Andreopoulos W."/>
            <person name="Angelini C."/>
            <person name="Antonin V."/>
            <person name="Barry K.W."/>
            <person name="Bougher N.L."/>
            <person name="Buchanan P."/>
            <person name="Buyck B."/>
            <person name="Bense V."/>
            <person name="Catcheside P."/>
            <person name="Chovatia M."/>
            <person name="Cooper J."/>
            <person name="Damon W."/>
            <person name="Desjardin D."/>
            <person name="Finy P."/>
            <person name="Geml J."/>
            <person name="Haridas S."/>
            <person name="Hughes K."/>
            <person name="Justo A."/>
            <person name="Karasinski D."/>
            <person name="Kautmanova I."/>
            <person name="Kiss B."/>
            <person name="Kocsube S."/>
            <person name="Kotiranta H."/>
            <person name="LaButti K.M."/>
            <person name="Lechner B.E."/>
            <person name="Liimatainen K."/>
            <person name="Lipzen A."/>
            <person name="Lukacs Z."/>
            <person name="Mihaltcheva S."/>
            <person name="Morgado L.N."/>
            <person name="Niskanen T."/>
            <person name="Noordeloos M.E."/>
            <person name="Ohm R.A."/>
            <person name="Ortiz-Santana B."/>
            <person name="Ovrebo C."/>
            <person name="Racz N."/>
            <person name="Riley R."/>
            <person name="Savchenko A."/>
            <person name="Shiryaev A."/>
            <person name="Soop K."/>
            <person name="Spirin V."/>
            <person name="Szebenyi C."/>
            <person name="Tomsovsky M."/>
            <person name="Tulloss R.E."/>
            <person name="Uehling J."/>
            <person name="Grigoriev I.V."/>
            <person name="Vagvolgyi C."/>
            <person name="Papp T."/>
            <person name="Martin F.M."/>
            <person name="Miettinen O."/>
            <person name="Hibbett D.S."/>
            <person name="Nagy L.G."/>
        </authorList>
    </citation>
    <scope>NUCLEOTIDE SEQUENCE [LARGE SCALE GENOMIC DNA]</scope>
    <source>
        <strain evidence="1 2">FP101781</strain>
    </source>
</reference>
<comment type="caution">
    <text evidence="1">The sequence shown here is derived from an EMBL/GenBank/DDBJ whole genome shotgun (WGS) entry which is preliminary data.</text>
</comment>
<proteinExistence type="predicted"/>
<dbReference type="AlphaFoldDB" id="A0A4Y7TTT9"/>
<dbReference type="Proteomes" id="UP000298030">
    <property type="component" value="Unassembled WGS sequence"/>
</dbReference>
<keyword evidence="2" id="KW-1185">Reference proteome</keyword>
<accession>A0A4Y7TTT9</accession>
<protein>
    <submittedName>
        <fullName evidence="1">Uncharacterized protein</fullName>
    </submittedName>
</protein>
<name>A0A4Y7TTT9_COPMI</name>